<dbReference type="InterPro" id="IPR000408">
    <property type="entry name" value="Reg_chr_condens"/>
</dbReference>
<dbReference type="RefSeq" id="XP_013234464.1">
    <property type="nucleotide sequence ID" value="XM_013379010.1"/>
</dbReference>
<feature type="compositionally biased region" description="Low complexity" evidence="1">
    <location>
        <begin position="9"/>
        <end position="23"/>
    </location>
</feature>
<feature type="region of interest" description="Disordered" evidence="1">
    <location>
        <begin position="1"/>
        <end position="23"/>
    </location>
</feature>
<dbReference type="SUPFAM" id="SSF50985">
    <property type="entry name" value="RCC1/BLIP-II"/>
    <property type="match status" value="1"/>
</dbReference>
<gene>
    <name evidence="2" type="ORF">ETH_00003300</name>
</gene>
<evidence type="ECO:0000313" key="3">
    <source>
        <dbReference type="Proteomes" id="UP000030747"/>
    </source>
</evidence>
<dbReference type="VEuPathDB" id="ToxoDB:ETH_00003300"/>
<evidence type="ECO:0000256" key="1">
    <source>
        <dbReference type="SAM" id="MobiDB-lite"/>
    </source>
</evidence>
<dbReference type="EMBL" id="HG676057">
    <property type="protein sequence ID" value="CDJ43715.1"/>
    <property type="molecule type" value="Genomic_DNA"/>
</dbReference>
<feature type="non-terminal residue" evidence="2">
    <location>
        <position position="291"/>
    </location>
</feature>
<accession>U6L7E8</accession>
<dbReference type="InterPro" id="IPR009091">
    <property type="entry name" value="RCC1/BLIP-II"/>
</dbReference>
<dbReference type="VEuPathDB" id="ToxoDB:ETH2_0407100"/>
<reference evidence="2" key="2">
    <citation type="submission" date="2013-10" db="EMBL/GenBank/DDBJ databases">
        <authorList>
            <person name="Aslett M."/>
        </authorList>
    </citation>
    <scope>NUCLEOTIDE SEQUENCE [LARGE SCALE GENOMIC DNA]</scope>
    <source>
        <strain evidence="2">Houghton</strain>
    </source>
</reference>
<dbReference type="AlphaFoldDB" id="U6L7E8"/>
<dbReference type="PROSITE" id="PS00626">
    <property type="entry name" value="RCC1_2"/>
    <property type="match status" value="1"/>
</dbReference>
<dbReference type="Pfam" id="PF13540">
    <property type="entry name" value="RCC1_2"/>
    <property type="match status" value="1"/>
</dbReference>
<dbReference type="OrthoDB" id="5370059at2759"/>
<keyword evidence="3" id="KW-1185">Reference proteome</keyword>
<reference evidence="2" key="1">
    <citation type="submission" date="2013-10" db="EMBL/GenBank/DDBJ databases">
        <title>Genomic analysis of the causative agents of coccidiosis in chickens.</title>
        <authorList>
            <person name="Reid A.J."/>
            <person name="Blake D."/>
            <person name="Billington K."/>
            <person name="Browne H."/>
            <person name="Dunn M."/>
            <person name="Hung S."/>
            <person name="Kawahara F."/>
            <person name="Miranda-Saavedra D."/>
            <person name="Mourier T."/>
            <person name="Nagra H."/>
            <person name="Otto T.D."/>
            <person name="Rawlings N."/>
            <person name="Sanchez A."/>
            <person name="Sanders M."/>
            <person name="Subramaniam C."/>
            <person name="Tay Y."/>
            <person name="Dear P."/>
            <person name="Doerig C."/>
            <person name="Gruber A."/>
            <person name="Parkinson J."/>
            <person name="Shirley M."/>
            <person name="Wan K.L."/>
            <person name="Berriman M."/>
            <person name="Tomley F."/>
            <person name="Pain A."/>
        </authorList>
    </citation>
    <scope>NUCLEOTIDE SEQUENCE [LARGE SCALE GENOMIC DNA]</scope>
    <source>
        <strain evidence="2">Houghton</strain>
    </source>
</reference>
<name>U6L7E8_EIMTE</name>
<sequence>MPIPAESEATAATTSPAAATTSPAAATPGAAAATAPAATAAAAPAAAATAPAATAAAAAAANHRIIFVAEAALPSPGSNELLCKPLWLHSDFRVEEQHGATCCSSSPATNCSSSSSNSSSSSSCDPVVSVSAFEDTVVLSTRHSVFVYLRELEAAQREAAANTKQQQQQQQQQRALCSCALPARVCYCVPTEVSVHSVACGWNHILLLSEDHFIYSLGSNEKGQLGDSSSSSSSKFVRAAANYSVFRPTCILAGGDFSVALCEPAAANSSSSSSSNGSSSSSSAEGGDCSS</sequence>
<organism evidence="2 3">
    <name type="scientific">Eimeria tenella</name>
    <name type="common">Coccidian parasite</name>
    <dbReference type="NCBI Taxonomy" id="5802"/>
    <lineage>
        <taxon>Eukaryota</taxon>
        <taxon>Sar</taxon>
        <taxon>Alveolata</taxon>
        <taxon>Apicomplexa</taxon>
        <taxon>Conoidasida</taxon>
        <taxon>Coccidia</taxon>
        <taxon>Eucoccidiorida</taxon>
        <taxon>Eimeriorina</taxon>
        <taxon>Eimeriidae</taxon>
        <taxon>Eimeria</taxon>
    </lineage>
</organism>
<feature type="region of interest" description="Disordered" evidence="1">
    <location>
        <begin position="104"/>
        <end position="124"/>
    </location>
</feature>
<proteinExistence type="predicted"/>
<dbReference type="Proteomes" id="UP000030747">
    <property type="component" value="Unassembled WGS sequence"/>
</dbReference>
<feature type="compositionally biased region" description="Low complexity" evidence="1">
    <location>
        <begin position="267"/>
        <end position="284"/>
    </location>
</feature>
<evidence type="ECO:0000313" key="2">
    <source>
        <dbReference type="EMBL" id="CDJ43715.1"/>
    </source>
</evidence>
<dbReference type="GeneID" id="25249873"/>
<feature type="region of interest" description="Disordered" evidence="1">
    <location>
        <begin position="267"/>
        <end position="291"/>
    </location>
</feature>
<dbReference type="Gene3D" id="2.130.10.30">
    <property type="entry name" value="Regulator of chromosome condensation 1/beta-lactamase-inhibitor protein II"/>
    <property type="match status" value="1"/>
</dbReference>
<protein>
    <submittedName>
        <fullName evidence="2">Uncharacterized protein</fullName>
    </submittedName>
</protein>